<feature type="binding site" evidence="14 15">
    <location>
        <position position="125"/>
    </location>
    <ligand>
        <name>a divalent metal cation</name>
        <dbReference type="ChEBI" id="CHEBI:60240"/>
    </ligand>
</feature>
<evidence type="ECO:0000256" key="4">
    <source>
        <dbReference type="ARBA" id="ARBA00004496"/>
    </source>
</evidence>
<dbReference type="Pfam" id="PF01351">
    <property type="entry name" value="RNase_HII"/>
    <property type="match status" value="1"/>
</dbReference>
<dbReference type="EMBL" id="LGKN01000004">
    <property type="protein sequence ID" value="KPL88223.1"/>
    <property type="molecule type" value="Genomic_DNA"/>
</dbReference>
<dbReference type="EC" id="3.1.26.4" evidence="6 14"/>
<evidence type="ECO:0000256" key="11">
    <source>
        <dbReference type="ARBA" id="ARBA00022759"/>
    </source>
</evidence>
<organism evidence="18 19">
    <name type="scientific">Ardenticatena maritima</name>
    <dbReference type="NCBI Taxonomy" id="872965"/>
    <lineage>
        <taxon>Bacteria</taxon>
        <taxon>Bacillati</taxon>
        <taxon>Chloroflexota</taxon>
        <taxon>Ardenticatenia</taxon>
        <taxon>Ardenticatenales</taxon>
        <taxon>Ardenticatenaceae</taxon>
        <taxon>Ardenticatena</taxon>
    </lineage>
</organism>
<feature type="binding site" evidence="14 15">
    <location>
        <position position="27"/>
    </location>
    <ligand>
        <name>a divalent metal cation</name>
        <dbReference type="ChEBI" id="CHEBI:60240"/>
    </ligand>
</feature>
<dbReference type="PANTHER" id="PTHR10954">
    <property type="entry name" value="RIBONUCLEASE H2 SUBUNIT A"/>
    <property type="match status" value="1"/>
</dbReference>
<sequence length="215" mass="23279">MDKTQLPTLHYERLFWSQGKRYVAGCDEAGRGCWAGPVMVAAVVLPADVTMANVLRAAGVRDSKLLTPAQREALVPLIEEVALATAVASASPAEIDRLGIAPATRLAIRRALEQLPLAPQALLLDAFPLPESPLPQEALVRGDSLSISIAAASILAKVARDRLMEAYDTDYPGYGFARHKGYGTAEHRAALQRLGPTPLHRHTWKPIRALFDTTE</sequence>
<comment type="function">
    <text evidence="3 14 16">Endonuclease that specifically degrades the RNA of RNA-DNA hybrids.</text>
</comment>
<evidence type="ECO:0000256" key="8">
    <source>
        <dbReference type="ARBA" id="ARBA00022490"/>
    </source>
</evidence>
<comment type="catalytic activity">
    <reaction evidence="1 14 15 16">
        <text>Endonucleolytic cleavage to 5'-phosphomonoester.</text>
        <dbReference type="EC" id="3.1.26.4"/>
    </reaction>
</comment>
<evidence type="ECO:0000256" key="7">
    <source>
        <dbReference type="ARBA" id="ARBA00019179"/>
    </source>
</evidence>
<keyword evidence="10 14" id="KW-0479">Metal-binding</keyword>
<dbReference type="GO" id="GO:0004523">
    <property type="term" value="F:RNA-DNA hybrid ribonuclease activity"/>
    <property type="evidence" value="ECO:0007669"/>
    <property type="project" value="UniProtKB-UniRule"/>
</dbReference>
<dbReference type="InterPro" id="IPR012337">
    <property type="entry name" value="RNaseH-like_sf"/>
</dbReference>
<feature type="binding site" evidence="14 15">
    <location>
        <position position="28"/>
    </location>
    <ligand>
        <name>a divalent metal cation</name>
        <dbReference type="ChEBI" id="CHEBI:60240"/>
    </ligand>
</feature>
<evidence type="ECO:0000313" key="19">
    <source>
        <dbReference type="Proteomes" id="UP000050502"/>
    </source>
</evidence>
<comment type="similarity">
    <text evidence="5 14 16">Belongs to the RNase HII family.</text>
</comment>
<dbReference type="GO" id="GO:0005737">
    <property type="term" value="C:cytoplasm"/>
    <property type="evidence" value="ECO:0007669"/>
    <property type="project" value="UniProtKB-SubCell"/>
</dbReference>
<evidence type="ECO:0000256" key="5">
    <source>
        <dbReference type="ARBA" id="ARBA00007383"/>
    </source>
</evidence>
<dbReference type="InterPro" id="IPR036397">
    <property type="entry name" value="RNaseH_sf"/>
</dbReference>
<dbReference type="PATRIC" id="fig|872965.6.peg.1025"/>
<dbReference type="SUPFAM" id="SSF53098">
    <property type="entry name" value="Ribonuclease H-like"/>
    <property type="match status" value="1"/>
</dbReference>
<evidence type="ECO:0000256" key="16">
    <source>
        <dbReference type="RuleBase" id="RU003515"/>
    </source>
</evidence>
<keyword evidence="13 14" id="KW-0464">Manganese</keyword>
<dbReference type="InterPro" id="IPR024567">
    <property type="entry name" value="RNase_HII/HIII_dom"/>
</dbReference>
<keyword evidence="8 14" id="KW-0963">Cytoplasm</keyword>
<dbReference type="InterPro" id="IPR001352">
    <property type="entry name" value="RNase_HII/HIII"/>
</dbReference>
<comment type="cofactor">
    <cofactor evidence="2">
        <name>Mg(2+)</name>
        <dbReference type="ChEBI" id="CHEBI:18420"/>
    </cofactor>
</comment>
<evidence type="ECO:0000256" key="15">
    <source>
        <dbReference type="PROSITE-ProRule" id="PRU01319"/>
    </source>
</evidence>
<evidence type="ECO:0000313" key="18">
    <source>
        <dbReference type="EMBL" id="KPL88223.1"/>
    </source>
</evidence>
<dbReference type="GO" id="GO:0030145">
    <property type="term" value="F:manganese ion binding"/>
    <property type="evidence" value="ECO:0007669"/>
    <property type="project" value="UniProtKB-UniRule"/>
</dbReference>
<evidence type="ECO:0000256" key="10">
    <source>
        <dbReference type="ARBA" id="ARBA00022723"/>
    </source>
</evidence>
<dbReference type="CDD" id="cd07182">
    <property type="entry name" value="RNase_HII_bacteria_HII_like"/>
    <property type="match status" value="1"/>
</dbReference>
<evidence type="ECO:0000256" key="14">
    <source>
        <dbReference type="HAMAP-Rule" id="MF_00052"/>
    </source>
</evidence>
<evidence type="ECO:0000256" key="3">
    <source>
        <dbReference type="ARBA" id="ARBA00004065"/>
    </source>
</evidence>
<dbReference type="GO" id="GO:0043137">
    <property type="term" value="P:DNA replication, removal of RNA primer"/>
    <property type="evidence" value="ECO:0007669"/>
    <property type="project" value="TreeGrafter"/>
</dbReference>
<dbReference type="GO" id="GO:0006298">
    <property type="term" value="P:mismatch repair"/>
    <property type="evidence" value="ECO:0007669"/>
    <property type="project" value="TreeGrafter"/>
</dbReference>
<keyword evidence="11 14" id="KW-0255">Endonuclease</keyword>
<dbReference type="AlphaFoldDB" id="A0A0P6Y659"/>
<evidence type="ECO:0000259" key="17">
    <source>
        <dbReference type="PROSITE" id="PS51975"/>
    </source>
</evidence>
<feature type="domain" description="RNase H type-2" evidence="17">
    <location>
        <begin position="21"/>
        <end position="215"/>
    </location>
</feature>
<evidence type="ECO:0000256" key="6">
    <source>
        <dbReference type="ARBA" id="ARBA00012180"/>
    </source>
</evidence>
<evidence type="ECO:0000256" key="2">
    <source>
        <dbReference type="ARBA" id="ARBA00001946"/>
    </source>
</evidence>
<accession>A0A0P6Y659</accession>
<dbReference type="GO" id="GO:0003723">
    <property type="term" value="F:RNA binding"/>
    <property type="evidence" value="ECO:0007669"/>
    <property type="project" value="UniProtKB-UniRule"/>
</dbReference>
<keyword evidence="12 14" id="KW-0378">Hydrolase</keyword>
<name>A0A0P6Y659_9CHLR</name>
<comment type="caution">
    <text evidence="18">The sequence shown here is derived from an EMBL/GenBank/DDBJ whole genome shotgun (WGS) entry which is preliminary data.</text>
</comment>
<dbReference type="HAMAP" id="MF_00052_B">
    <property type="entry name" value="RNase_HII_B"/>
    <property type="match status" value="1"/>
</dbReference>
<evidence type="ECO:0000256" key="9">
    <source>
        <dbReference type="ARBA" id="ARBA00022722"/>
    </source>
</evidence>
<dbReference type="Proteomes" id="UP000050502">
    <property type="component" value="Unassembled WGS sequence"/>
</dbReference>
<dbReference type="PANTHER" id="PTHR10954:SF18">
    <property type="entry name" value="RIBONUCLEASE HII"/>
    <property type="match status" value="1"/>
</dbReference>
<reference evidence="18 19" key="1">
    <citation type="submission" date="2015-07" db="EMBL/GenBank/DDBJ databases">
        <title>Whole genome sequence of Ardenticatena maritima DSM 23922.</title>
        <authorList>
            <person name="Hemp J."/>
            <person name="Ward L.M."/>
            <person name="Pace L.A."/>
            <person name="Fischer W.W."/>
        </authorList>
    </citation>
    <scope>NUCLEOTIDE SEQUENCE [LARGE SCALE GENOMIC DNA]</scope>
    <source>
        <strain evidence="18 19">110S</strain>
    </source>
</reference>
<evidence type="ECO:0000256" key="13">
    <source>
        <dbReference type="ARBA" id="ARBA00023211"/>
    </source>
</evidence>
<dbReference type="GO" id="GO:0032299">
    <property type="term" value="C:ribonuclease H2 complex"/>
    <property type="evidence" value="ECO:0007669"/>
    <property type="project" value="TreeGrafter"/>
</dbReference>
<dbReference type="InterPro" id="IPR022898">
    <property type="entry name" value="RNase_HII"/>
</dbReference>
<dbReference type="RefSeq" id="WP_060687299.1">
    <property type="nucleotide sequence ID" value="NZ_LGKN01000004.1"/>
</dbReference>
<protein>
    <recommendedName>
        <fullName evidence="7 14">Ribonuclease HII</fullName>
        <shortName evidence="14">RNase HII</shortName>
        <ecNumber evidence="6 14">3.1.26.4</ecNumber>
    </recommendedName>
</protein>
<evidence type="ECO:0000256" key="1">
    <source>
        <dbReference type="ARBA" id="ARBA00000077"/>
    </source>
</evidence>
<evidence type="ECO:0000256" key="12">
    <source>
        <dbReference type="ARBA" id="ARBA00022801"/>
    </source>
</evidence>
<proteinExistence type="inferred from homology"/>
<dbReference type="PROSITE" id="PS51975">
    <property type="entry name" value="RNASE_H_2"/>
    <property type="match status" value="1"/>
</dbReference>
<comment type="subcellular location">
    <subcellularLocation>
        <location evidence="4 14">Cytoplasm</location>
    </subcellularLocation>
</comment>
<dbReference type="NCBIfam" id="NF000595">
    <property type="entry name" value="PRK00015.1-3"/>
    <property type="match status" value="1"/>
</dbReference>
<comment type="cofactor">
    <cofactor evidence="14 15">
        <name>Mn(2+)</name>
        <dbReference type="ChEBI" id="CHEBI:29035"/>
    </cofactor>
    <cofactor evidence="14 15">
        <name>Mg(2+)</name>
        <dbReference type="ChEBI" id="CHEBI:18420"/>
    </cofactor>
    <text evidence="14 15">Manganese or magnesium. Binds 1 divalent metal ion per monomer in the absence of substrate. May bind a second metal ion after substrate binding.</text>
</comment>
<dbReference type="Gene3D" id="3.30.420.10">
    <property type="entry name" value="Ribonuclease H-like superfamily/Ribonuclease H"/>
    <property type="match status" value="1"/>
</dbReference>
<gene>
    <name evidence="14" type="primary">rnhB</name>
    <name evidence="18" type="ORF">SE16_05025</name>
</gene>
<keyword evidence="9 14" id="KW-0540">Nuclease</keyword>